<accession>A0A919NV45</accession>
<organism evidence="2 3">
    <name type="scientific">Paractinoplanes tereljensis</name>
    <dbReference type="NCBI Taxonomy" id="571912"/>
    <lineage>
        <taxon>Bacteria</taxon>
        <taxon>Bacillati</taxon>
        <taxon>Actinomycetota</taxon>
        <taxon>Actinomycetes</taxon>
        <taxon>Micromonosporales</taxon>
        <taxon>Micromonosporaceae</taxon>
        <taxon>Paractinoplanes</taxon>
    </lineage>
</organism>
<proteinExistence type="predicted"/>
<comment type="caution">
    <text evidence="2">The sequence shown here is derived from an EMBL/GenBank/DDBJ whole genome shotgun (WGS) entry which is preliminary data.</text>
</comment>
<dbReference type="Proteomes" id="UP000623608">
    <property type="component" value="Unassembled WGS sequence"/>
</dbReference>
<sequence>MDLGQTPENRSGDLPPGRISRDRMPYFFLSGARGEDGVYVARFFQDLSAAVRGRLPAGTPVAEVGFLEPGDDAEPLRWRADPESALATAQTFIALCSMRYFLSSRCGRDWGAFAERLDQHADSADAPASNLIALRWADDGPRAQPPMVGGAEVVMHATPYAEEIRELVKIRSHRVEYEAFLDALADRIVTAAHRFPLRPAELARMRAALDAFQDHPARGSGPGRSARVSFAVITGTKEQMSAVRSNVNSYGKRREDWAPYEPRTRQPVMDRAAEVAASRRLRSESVALDSLGDRLAAAGEHNEIVVLLVDAWATQLNELRATLRAASEQDDRTAAVLVPVNFEDPETEANSGMLRVEVLSVFRDRSRRHDLMFYPEVSTAERFDADLAVAIVEAENRLQRADAEAERTSGRSSSGRPILGGP</sequence>
<evidence type="ECO:0000256" key="1">
    <source>
        <dbReference type="SAM" id="MobiDB-lite"/>
    </source>
</evidence>
<gene>
    <name evidence="2" type="ORF">Ate02nite_70320</name>
</gene>
<dbReference type="RefSeq" id="WP_354263892.1">
    <property type="nucleotide sequence ID" value="NZ_JBEPKC010000001.1"/>
</dbReference>
<dbReference type="EMBL" id="BOMY01000044">
    <property type="protein sequence ID" value="GIF24302.1"/>
    <property type="molecule type" value="Genomic_DNA"/>
</dbReference>
<evidence type="ECO:0008006" key="4">
    <source>
        <dbReference type="Google" id="ProtNLM"/>
    </source>
</evidence>
<evidence type="ECO:0000313" key="3">
    <source>
        <dbReference type="Proteomes" id="UP000623608"/>
    </source>
</evidence>
<reference evidence="2" key="1">
    <citation type="submission" date="2021-01" db="EMBL/GenBank/DDBJ databases">
        <title>Whole genome shotgun sequence of Actinoplanes tereljensis NBRC 105297.</title>
        <authorList>
            <person name="Komaki H."/>
            <person name="Tamura T."/>
        </authorList>
    </citation>
    <scope>NUCLEOTIDE SEQUENCE</scope>
    <source>
        <strain evidence="2">NBRC 105297</strain>
    </source>
</reference>
<dbReference type="AlphaFoldDB" id="A0A919NV45"/>
<feature type="region of interest" description="Disordered" evidence="1">
    <location>
        <begin position="400"/>
        <end position="422"/>
    </location>
</feature>
<evidence type="ECO:0000313" key="2">
    <source>
        <dbReference type="EMBL" id="GIF24302.1"/>
    </source>
</evidence>
<feature type="compositionally biased region" description="Basic and acidic residues" evidence="1">
    <location>
        <begin position="400"/>
        <end position="409"/>
    </location>
</feature>
<protein>
    <recommendedName>
        <fullName evidence="4">TIR domain-containing protein</fullName>
    </recommendedName>
</protein>
<dbReference type="NCBIfam" id="TIGR04276">
    <property type="entry name" value="FxsC_Cterm"/>
    <property type="match status" value="1"/>
</dbReference>
<name>A0A919NV45_9ACTN</name>
<dbReference type="InterPro" id="IPR026367">
    <property type="entry name" value="FxsC_C"/>
</dbReference>
<keyword evidence="3" id="KW-1185">Reference proteome</keyword>